<dbReference type="Proteomes" id="UP001159363">
    <property type="component" value="Chromosome 2"/>
</dbReference>
<name>A0ABQ9IAK0_9NEOP</name>
<accession>A0ABQ9IAK0</accession>
<proteinExistence type="predicted"/>
<comment type="caution">
    <text evidence="1">The sequence shown here is derived from an EMBL/GenBank/DDBJ whole genome shotgun (WGS) entry which is preliminary data.</text>
</comment>
<evidence type="ECO:0000313" key="1">
    <source>
        <dbReference type="EMBL" id="KAJ8893681.1"/>
    </source>
</evidence>
<reference evidence="1 2" key="1">
    <citation type="submission" date="2023-02" db="EMBL/GenBank/DDBJ databases">
        <title>LHISI_Scaffold_Assembly.</title>
        <authorList>
            <person name="Stuart O.P."/>
            <person name="Cleave R."/>
            <person name="Magrath M.J.L."/>
            <person name="Mikheyev A.S."/>
        </authorList>
    </citation>
    <scope>NUCLEOTIDE SEQUENCE [LARGE SCALE GENOMIC DNA]</scope>
    <source>
        <strain evidence="1">Daus_M_001</strain>
        <tissue evidence="1">Leg muscle</tissue>
    </source>
</reference>
<dbReference type="EMBL" id="JARBHB010000002">
    <property type="protein sequence ID" value="KAJ8893681.1"/>
    <property type="molecule type" value="Genomic_DNA"/>
</dbReference>
<keyword evidence="2" id="KW-1185">Reference proteome</keyword>
<gene>
    <name evidence="1" type="ORF">PR048_006281</name>
</gene>
<sequence>MQHGENTARHFRALHASAMAHLIRVAASPLLLSRFSSLNANCSCSSKFIIYIQNSVTPLDCQRIEVTSSEDCEASWVVRLLGRGEHPALVTPYKVAVRLWSKRVAMRRSAFQSLLERLLCRVVRRAASPQPDVPACTTSCIQRRRTELSPSGDNLYIRHHENTCRSYIASTAVYCRVGVVVSCLSALCDTGIKRIHEFFQSPHSLDKCPVNQAAMERNATSREQRGYINTIIKQTNRVWPGVGDCASTKTLSEERCPGQSSMITPIIQITKRGYRPSRILSRTSYLACCSRRGTFPYCRVKPIPGLSILRRIRQEENTEHFDVSRIHLEGAVPHCLRLLRNGLFKMLAYLELFPAPEVVKRARGREKYWGREKLIVTVVLLSLILTQEHCRAPFSNQSLVTILPARPIANLPHRAVNRARFPVASLLEFRKWEWHPNDAADWRVFSGSPVSPPLHLRCSILTSFHPHRPPKSVHVTPLLIYRLFTVKGGVAAGGGRHVVSRGAKRDAAGELLPEADIRARVSGQPPDGSAASPHRPWEVGRILSSSYVTSQYSPFTVTLNFSEALLNFYFQDILPPRSKKAPQSTAVEVRSGHSAIKQCLRIDPLID</sequence>
<protein>
    <submittedName>
        <fullName evidence="1">Uncharacterized protein</fullName>
    </submittedName>
</protein>
<organism evidence="1 2">
    <name type="scientific">Dryococelus australis</name>
    <dbReference type="NCBI Taxonomy" id="614101"/>
    <lineage>
        <taxon>Eukaryota</taxon>
        <taxon>Metazoa</taxon>
        <taxon>Ecdysozoa</taxon>
        <taxon>Arthropoda</taxon>
        <taxon>Hexapoda</taxon>
        <taxon>Insecta</taxon>
        <taxon>Pterygota</taxon>
        <taxon>Neoptera</taxon>
        <taxon>Polyneoptera</taxon>
        <taxon>Phasmatodea</taxon>
        <taxon>Verophasmatodea</taxon>
        <taxon>Anareolatae</taxon>
        <taxon>Phasmatidae</taxon>
        <taxon>Eurycanthinae</taxon>
        <taxon>Dryococelus</taxon>
    </lineage>
</organism>
<evidence type="ECO:0000313" key="2">
    <source>
        <dbReference type="Proteomes" id="UP001159363"/>
    </source>
</evidence>